<accession>D2QC00</accession>
<sequence>MILVTGATGQFGSKAIEHLIRKQVSPIHIIAMVRDVAKAKSLLDRGIQVRVGDYTDVDSLIHAFQGVDKLLLVSSSDRGPIENRTTQHINAIKAAQAARVKHITYTSFIRKADFAHSAIAAFHQSHVESEAFLKNSGVAYTILQNGMYQEMIPVFAGQQVGQTGLIFFPAGNGQASYVLREELAEAAAHVLTTDGHLNQVYQLTNTASVSFYEIARELSHMLEKEVIYQSPSVSEFEARLKSGGVPDQYIGMFTMWAMALSQATMDVDDPTLAKILGRKPTSVQQFLHQAYGTN</sequence>
<dbReference type="STRING" id="504472.Slin_3737"/>
<keyword evidence="3" id="KW-1185">Reference proteome</keyword>
<dbReference type="InterPro" id="IPR052718">
    <property type="entry name" value="NmrA-type_oxidoreductase"/>
</dbReference>
<evidence type="ECO:0000313" key="3">
    <source>
        <dbReference type="Proteomes" id="UP000002028"/>
    </source>
</evidence>
<dbReference type="Proteomes" id="UP000002028">
    <property type="component" value="Chromosome"/>
</dbReference>
<dbReference type="Gene3D" id="3.40.50.720">
    <property type="entry name" value="NAD(P)-binding Rossmann-like Domain"/>
    <property type="match status" value="1"/>
</dbReference>
<dbReference type="PANTHER" id="PTHR47129">
    <property type="entry name" value="QUINONE OXIDOREDUCTASE 2"/>
    <property type="match status" value="1"/>
</dbReference>
<gene>
    <name evidence="2" type="ordered locus">Slin_3737</name>
</gene>
<dbReference type="InterPro" id="IPR036291">
    <property type="entry name" value="NAD(P)-bd_dom_sf"/>
</dbReference>
<evidence type="ECO:0000313" key="2">
    <source>
        <dbReference type="EMBL" id="ADB39735.1"/>
    </source>
</evidence>
<dbReference type="eggNOG" id="COG0702">
    <property type="taxonomic scope" value="Bacteria"/>
</dbReference>
<dbReference type="EMBL" id="CP001769">
    <property type="protein sequence ID" value="ADB39735.1"/>
    <property type="molecule type" value="Genomic_DNA"/>
</dbReference>
<dbReference type="SUPFAM" id="SSF51735">
    <property type="entry name" value="NAD(P)-binding Rossmann-fold domains"/>
    <property type="match status" value="1"/>
</dbReference>
<feature type="domain" description="NAD(P)-binding" evidence="1">
    <location>
        <begin position="6"/>
        <end position="192"/>
    </location>
</feature>
<protein>
    <submittedName>
        <fullName evidence="2">NmrA family protein</fullName>
    </submittedName>
</protein>
<dbReference type="InterPro" id="IPR016040">
    <property type="entry name" value="NAD(P)-bd_dom"/>
</dbReference>
<evidence type="ECO:0000259" key="1">
    <source>
        <dbReference type="Pfam" id="PF13460"/>
    </source>
</evidence>
<dbReference type="RefSeq" id="WP_012928251.1">
    <property type="nucleotide sequence ID" value="NC_013730.1"/>
</dbReference>
<dbReference type="Gene3D" id="3.90.25.10">
    <property type="entry name" value="UDP-galactose 4-epimerase, domain 1"/>
    <property type="match status" value="1"/>
</dbReference>
<dbReference type="KEGG" id="sli:Slin_3737"/>
<organism evidence="2 3">
    <name type="scientific">Spirosoma linguale (strain ATCC 33905 / DSM 74 / LMG 10896 / Claus 1)</name>
    <dbReference type="NCBI Taxonomy" id="504472"/>
    <lineage>
        <taxon>Bacteria</taxon>
        <taxon>Pseudomonadati</taxon>
        <taxon>Bacteroidota</taxon>
        <taxon>Cytophagia</taxon>
        <taxon>Cytophagales</taxon>
        <taxon>Cytophagaceae</taxon>
        <taxon>Spirosoma</taxon>
    </lineage>
</organism>
<dbReference type="AlphaFoldDB" id="D2QC00"/>
<reference evidence="2 3" key="1">
    <citation type="journal article" date="2010" name="Stand. Genomic Sci.">
        <title>Complete genome sequence of Spirosoma linguale type strain (1).</title>
        <authorList>
            <person name="Lail K."/>
            <person name="Sikorski J."/>
            <person name="Saunders E."/>
            <person name="Lapidus A."/>
            <person name="Glavina Del Rio T."/>
            <person name="Copeland A."/>
            <person name="Tice H."/>
            <person name="Cheng J.-F."/>
            <person name="Lucas S."/>
            <person name="Nolan M."/>
            <person name="Bruce D."/>
            <person name="Goodwin L."/>
            <person name="Pitluck S."/>
            <person name="Ivanova N."/>
            <person name="Mavromatis K."/>
            <person name="Ovchinnikova G."/>
            <person name="Pati A."/>
            <person name="Chen A."/>
            <person name="Palaniappan K."/>
            <person name="Land M."/>
            <person name="Hauser L."/>
            <person name="Chang Y.-J."/>
            <person name="Jeffries C.D."/>
            <person name="Chain P."/>
            <person name="Brettin T."/>
            <person name="Detter J.C."/>
            <person name="Schuetze A."/>
            <person name="Rohde M."/>
            <person name="Tindall B.J."/>
            <person name="Goeker M."/>
            <person name="Bristow J."/>
            <person name="Eisen J.A."/>
            <person name="Markowitz V."/>
            <person name="Hugenholtz P."/>
            <person name="Kyrpides N.C."/>
            <person name="Klenk H.-P."/>
            <person name="Chen F."/>
        </authorList>
    </citation>
    <scope>NUCLEOTIDE SEQUENCE [LARGE SCALE GENOMIC DNA]</scope>
    <source>
        <strain evidence="3">ATCC 33905 / DSM 74 / LMG 10896 / Claus 1</strain>
    </source>
</reference>
<dbReference type="Pfam" id="PF13460">
    <property type="entry name" value="NAD_binding_10"/>
    <property type="match status" value="1"/>
</dbReference>
<dbReference type="PANTHER" id="PTHR47129:SF1">
    <property type="entry name" value="NMRA-LIKE DOMAIN-CONTAINING PROTEIN"/>
    <property type="match status" value="1"/>
</dbReference>
<dbReference type="HOGENOM" id="CLU_007383_10_4_10"/>
<dbReference type="CDD" id="cd05269">
    <property type="entry name" value="TMR_SDR_a"/>
    <property type="match status" value="1"/>
</dbReference>
<proteinExistence type="predicted"/>
<name>D2QC00_SPILD</name>